<evidence type="ECO:0000256" key="2">
    <source>
        <dbReference type="SAM" id="SignalP"/>
    </source>
</evidence>
<evidence type="ECO:0000313" key="4">
    <source>
        <dbReference type="Proteomes" id="UP000094336"/>
    </source>
</evidence>
<feature type="chain" id="PRO_5009134335" evidence="2">
    <location>
        <begin position="19"/>
        <end position="236"/>
    </location>
</feature>
<keyword evidence="2" id="KW-0732">Signal</keyword>
<dbReference type="RefSeq" id="XP_018983482.1">
    <property type="nucleotide sequence ID" value="XM_019129563.1"/>
</dbReference>
<evidence type="ECO:0000313" key="3">
    <source>
        <dbReference type="EMBL" id="ODQ78154.1"/>
    </source>
</evidence>
<dbReference type="GeneID" id="30147416"/>
<dbReference type="OrthoDB" id="4083463at2759"/>
<keyword evidence="1" id="KW-1133">Transmembrane helix</keyword>
<dbReference type="Proteomes" id="UP000094336">
    <property type="component" value="Unassembled WGS sequence"/>
</dbReference>
<name>A0A1E3QL16_9ASCO</name>
<feature type="signal peptide" evidence="2">
    <location>
        <begin position="1"/>
        <end position="18"/>
    </location>
</feature>
<dbReference type="AlphaFoldDB" id="A0A1E3QL16"/>
<reference evidence="4" key="1">
    <citation type="submission" date="2016-05" db="EMBL/GenBank/DDBJ databases">
        <title>Comparative genomics of biotechnologically important yeasts.</title>
        <authorList>
            <consortium name="DOE Joint Genome Institute"/>
            <person name="Riley R."/>
            <person name="Haridas S."/>
            <person name="Wolfe K.H."/>
            <person name="Lopes M.R."/>
            <person name="Hittinger C.T."/>
            <person name="Goker M."/>
            <person name="Salamov A."/>
            <person name="Wisecaver J."/>
            <person name="Long T.M."/>
            <person name="Aerts A.L."/>
            <person name="Barry K."/>
            <person name="Choi C."/>
            <person name="Clum A."/>
            <person name="Coughlan A.Y."/>
            <person name="Deshpande S."/>
            <person name="Douglass A.P."/>
            <person name="Hanson S.J."/>
            <person name="Klenk H.-P."/>
            <person name="Labutti K."/>
            <person name="Lapidus A."/>
            <person name="Lindquist E."/>
            <person name="Lipzen A."/>
            <person name="Meier-Kolthoff J.P."/>
            <person name="Ohm R.A."/>
            <person name="Otillar R.P."/>
            <person name="Pangilinan J."/>
            <person name="Peng Y."/>
            <person name="Rokas A."/>
            <person name="Rosa C.A."/>
            <person name="Scheuner C."/>
            <person name="Sibirny A.A."/>
            <person name="Slot J.C."/>
            <person name="Stielow J.B."/>
            <person name="Sun H."/>
            <person name="Kurtzman C.P."/>
            <person name="Blackwell M."/>
            <person name="Grigoriev I.V."/>
            <person name="Jeffries T.W."/>
        </authorList>
    </citation>
    <scope>NUCLEOTIDE SEQUENCE [LARGE SCALE GENOMIC DNA]</scope>
    <source>
        <strain evidence="4">NRRL Y-12698</strain>
    </source>
</reference>
<evidence type="ECO:0000256" key="1">
    <source>
        <dbReference type="SAM" id="Phobius"/>
    </source>
</evidence>
<protein>
    <submittedName>
        <fullName evidence="3">Uncharacterized protein</fullName>
    </submittedName>
</protein>
<gene>
    <name evidence="3" type="ORF">BABINDRAFT_162828</name>
</gene>
<feature type="transmembrane region" description="Helical" evidence="1">
    <location>
        <begin position="207"/>
        <end position="230"/>
    </location>
</feature>
<accession>A0A1E3QL16</accession>
<keyword evidence="4" id="KW-1185">Reference proteome</keyword>
<proteinExistence type="predicted"/>
<keyword evidence="1" id="KW-0812">Transmembrane</keyword>
<organism evidence="3 4">
    <name type="scientific">Babjeviella inositovora NRRL Y-12698</name>
    <dbReference type="NCBI Taxonomy" id="984486"/>
    <lineage>
        <taxon>Eukaryota</taxon>
        <taxon>Fungi</taxon>
        <taxon>Dikarya</taxon>
        <taxon>Ascomycota</taxon>
        <taxon>Saccharomycotina</taxon>
        <taxon>Pichiomycetes</taxon>
        <taxon>Serinales incertae sedis</taxon>
        <taxon>Babjeviella</taxon>
    </lineage>
</organism>
<dbReference type="InterPro" id="IPR019433">
    <property type="entry name" value="GPI_ManTrfase_II_coact_Pga1"/>
</dbReference>
<dbReference type="Pfam" id="PF10333">
    <property type="entry name" value="Pga1"/>
    <property type="match status" value="1"/>
</dbReference>
<dbReference type="EMBL" id="KV454436">
    <property type="protein sequence ID" value="ODQ78154.1"/>
    <property type="molecule type" value="Genomic_DNA"/>
</dbReference>
<keyword evidence="1" id="KW-0472">Membrane</keyword>
<sequence>MHISHTIFLTLFTHLVLANTETYLLSIPKDFLQEEYNKYLNISQHYKLPQPDNAVAKLSPNTDYQLLLPYAVSNSVAFELDLIPFFYIANITDIAETSRDLKFLVKLCWQALNPFDFFISHQYVYEDVPIIKRNHDITVQVPKILITVSYKHDAVALREYADLSRPEFDLDTELSIMLHVGEIGGSFAVIRHSLKSWLLSAVNLPDFMLPLLGFVLSVVVVSVSACGYVYEWLLNC</sequence>